<reference evidence="4 5" key="1">
    <citation type="submission" date="2019-02" db="EMBL/GenBank/DDBJ databases">
        <title>Deep-cultivation of Planctomycetes and their phenomic and genomic characterization uncovers novel biology.</title>
        <authorList>
            <person name="Wiegand S."/>
            <person name="Jogler M."/>
            <person name="Boedeker C."/>
            <person name="Pinto D."/>
            <person name="Vollmers J."/>
            <person name="Rivas-Marin E."/>
            <person name="Kohn T."/>
            <person name="Peeters S.H."/>
            <person name="Heuer A."/>
            <person name="Rast P."/>
            <person name="Oberbeckmann S."/>
            <person name="Bunk B."/>
            <person name="Jeske O."/>
            <person name="Meyerdierks A."/>
            <person name="Storesund J.E."/>
            <person name="Kallscheuer N."/>
            <person name="Luecker S."/>
            <person name="Lage O.M."/>
            <person name="Pohl T."/>
            <person name="Merkel B.J."/>
            <person name="Hornburger P."/>
            <person name="Mueller R.-W."/>
            <person name="Bruemmer F."/>
            <person name="Labrenz M."/>
            <person name="Spormann A.M."/>
            <person name="Op den Camp H."/>
            <person name="Overmann J."/>
            <person name="Amann R."/>
            <person name="Jetten M.S.M."/>
            <person name="Mascher T."/>
            <person name="Medema M.H."/>
            <person name="Devos D.P."/>
            <person name="Kaster A.-K."/>
            <person name="Ovreas L."/>
            <person name="Rohde M."/>
            <person name="Galperin M.Y."/>
            <person name="Jogler C."/>
        </authorList>
    </citation>
    <scope>NUCLEOTIDE SEQUENCE [LARGE SCALE GENOMIC DNA]</scope>
    <source>
        <strain evidence="4 5">Pan189</strain>
    </source>
</reference>
<feature type="coiled-coil region" evidence="1">
    <location>
        <begin position="147"/>
        <end position="181"/>
    </location>
</feature>
<feature type="region of interest" description="Disordered" evidence="2">
    <location>
        <begin position="191"/>
        <end position="226"/>
    </location>
</feature>
<name>A0A517QZJ9_9PLAN</name>
<organism evidence="4 5">
    <name type="scientific">Stratiformator vulcanicus</name>
    <dbReference type="NCBI Taxonomy" id="2527980"/>
    <lineage>
        <taxon>Bacteria</taxon>
        <taxon>Pseudomonadati</taxon>
        <taxon>Planctomycetota</taxon>
        <taxon>Planctomycetia</taxon>
        <taxon>Planctomycetales</taxon>
        <taxon>Planctomycetaceae</taxon>
        <taxon>Stratiformator</taxon>
    </lineage>
</organism>
<feature type="chain" id="PRO_5021825610" evidence="3">
    <location>
        <begin position="19"/>
        <end position="226"/>
    </location>
</feature>
<dbReference type="RefSeq" id="WP_145363223.1">
    <property type="nucleotide sequence ID" value="NZ_CP036268.1"/>
</dbReference>
<evidence type="ECO:0000313" key="5">
    <source>
        <dbReference type="Proteomes" id="UP000317318"/>
    </source>
</evidence>
<dbReference type="EMBL" id="CP036268">
    <property type="protein sequence ID" value="QDT37075.1"/>
    <property type="molecule type" value="Genomic_DNA"/>
</dbReference>
<keyword evidence="3" id="KW-0732">Signal</keyword>
<accession>A0A517QZJ9</accession>
<evidence type="ECO:0000256" key="2">
    <source>
        <dbReference type="SAM" id="MobiDB-lite"/>
    </source>
</evidence>
<evidence type="ECO:0000313" key="4">
    <source>
        <dbReference type="EMBL" id="QDT37075.1"/>
    </source>
</evidence>
<evidence type="ECO:0000256" key="1">
    <source>
        <dbReference type="SAM" id="Coils"/>
    </source>
</evidence>
<proteinExistence type="predicted"/>
<keyword evidence="1" id="KW-0175">Coiled coil</keyword>
<gene>
    <name evidence="4" type="ORF">Pan189_14420</name>
</gene>
<dbReference type="Proteomes" id="UP000317318">
    <property type="component" value="Chromosome"/>
</dbReference>
<dbReference type="KEGG" id="svp:Pan189_14420"/>
<protein>
    <submittedName>
        <fullName evidence="4">Uncharacterized protein</fullName>
    </submittedName>
</protein>
<dbReference type="OrthoDB" id="213467at2"/>
<sequence length="226" mass="25391" precursor="true">MKATLANGIIVLSVIALASDSATAQKPLVEPNDGTAPKIERAAEQASTTFLKQHHPELARLLVALESRDRSAYQSAISDVDKARRRLERLEDRQPEYWQNQLEKWKIDSRIRLLLARLTMITGDVSVSPTEREELARLLKQRRENRLQTLEYQEKQTVERLRRLEQQVENAANEVGDTAGLEREVDSVLRSVAKKRSNSGSKEKSKKKSKAGRVVDASPKTGPAGD</sequence>
<dbReference type="AlphaFoldDB" id="A0A517QZJ9"/>
<feature type="signal peptide" evidence="3">
    <location>
        <begin position="1"/>
        <end position="18"/>
    </location>
</feature>
<evidence type="ECO:0000256" key="3">
    <source>
        <dbReference type="SAM" id="SignalP"/>
    </source>
</evidence>
<keyword evidence="5" id="KW-1185">Reference proteome</keyword>